<feature type="region of interest" description="Disordered" evidence="1">
    <location>
        <begin position="1"/>
        <end position="24"/>
    </location>
</feature>
<feature type="transmembrane region" description="Helical" evidence="2">
    <location>
        <begin position="105"/>
        <end position="123"/>
    </location>
</feature>
<evidence type="ECO:0000313" key="4">
    <source>
        <dbReference type="Proteomes" id="UP000733611"/>
    </source>
</evidence>
<sequence length="132" mass="14927">MNNLVPTKKEQEPQKEEQAPQNAEQVQLNVSQVQLNVEKAQMNVEKAQMNVEQCPKNGEQDPKKDDSRLFGFLEKMFVLLATVLVPVGAYLWSTMDSLPVGLGKWLLAVAFFFAIMIGMGLIFKKLSQLWQS</sequence>
<name>A0A948WYM4_9GAMM</name>
<dbReference type="AlphaFoldDB" id="A0A948WYM4"/>
<dbReference type="Proteomes" id="UP000733611">
    <property type="component" value="Unassembled WGS sequence"/>
</dbReference>
<proteinExistence type="predicted"/>
<evidence type="ECO:0000313" key="3">
    <source>
        <dbReference type="EMBL" id="MBU3844960.1"/>
    </source>
</evidence>
<comment type="caution">
    <text evidence="3">The sequence shown here is derived from an EMBL/GenBank/DDBJ whole genome shotgun (WGS) entry which is preliminary data.</text>
</comment>
<keyword evidence="2" id="KW-0472">Membrane</keyword>
<feature type="transmembrane region" description="Helical" evidence="2">
    <location>
        <begin position="72"/>
        <end position="93"/>
    </location>
</feature>
<evidence type="ECO:0000256" key="1">
    <source>
        <dbReference type="SAM" id="MobiDB-lite"/>
    </source>
</evidence>
<evidence type="ECO:0000256" key="2">
    <source>
        <dbReference type="SAM" id="Phobius"/>
    </source>
</evidence>
<organism evidence="3 4">
    <name type="scientific">Candidatus Anaerobiospirillum pullicola</name>
    <dbReference type="NCBI Taxonomy" id="2838451"/>
    <lineage>
        <taxon>Bacteria</taxon>
        <taxon>Pseudomonadati</taxon>
        <taxon>Pseudomonadota</taxon>
        <taxon>Gammaproteobacteria</taxon>
        <taxon>Aeromonadales</taxon>
        <taxon>Succinivibrionaceae</taxon>
        <taxon>Anaerobiospirillum</taxon>
    </lineage>
</organism>
<reference evidence="3" key="2">
    <citation type="submission" date="2021-04" db="EMBL/GenBank/DDBJ databases">
        <authorList>
            <person name="Gilroy R."/>
        </authorList>
    </citation>
    <scope>NUCLEOTIDE SEQUENCE</scope>
    <source>
        <strain evidence="3">378</strain>
    </source>
</reference>
<dbReference type="EMBL" id="JAHLFE010000185">
    <property type="protein sequence ID" value="MBU3844960.1"/>
    <property type="molecule type" value="Genomic_DNA"/>
</dbReference>
<protein>
    <submittedName>
        <fullName evidence="3">Uncharacterized protein</fullName>
    </submittedName>
</protein>
<feature type="compositionally biased region" description="Basic and acidic residues" evidence="1">
    <location>
        <begin position="7"/>
        <end position="18"/>
    </location>
</feature>
<reference evidence="3" key="1">
    <citation type="journal article" date="2021" name="PeerJ">
        <title>Extensive microbial diversity within the chicken gut microbiome revealed by metagenomics and culture.</title>
        <authorList>
            <person name="Gilroy R."/>
            <person name="Ravi A."/>
            <person name="Getino M."/>
            <person name="Pursley I."/>
            <person name="Horton D.L."/>
            <person name="Alikhan N.F."/>
            <person name="Baker D."/>
            <person name="Gharbi K."/>
            <person name="Hall N."/>
            <person name="Watson M."/>
            <person name="Adriaenssens E.M."/>
            <person name="Foster-Nyarko E."/>
            <person name="Jarju S."/>
            <person name="Secka A."/>
            <person name="Antonio M."/>
            <person name="Oren A."/>
            <person name="Chaudhuri R.R."/>
            <person name="La Ragione R."/>
            <person name="Hildebrand F."/>
            <person name="Pallen M.J."/>
        </authorList>
    </citation>
    <scope>NUCLEOTIDE SEQUENCE</scope>
    <source>
        <strain evidence="3">378</strain>
    </source>
</reference>
<keyword evidence="2" id="KW-1133">Transmembrane helix</keyword>
<keyword evidence="2" id="KW-0812">Transmembrane</keyword>
<gene>
    <name evidence="3" type="ORF">H9847_08900</name>
</gene>
<accession>A0A948WYM4</accession>